<gene>
    <name evidence="1" type="ORF">AGERDE_LOCUS13682</name>
</gene>
<evidence type="ECO:0000313" key="2">
    <source>
        <dbReference type="Proteomes" id="UP000789831"/>
    </source>
</evidence>
<feature type="non-terminal residue" evidence="1">
    <location>
        <position position="1"/>
    </location>
</feature>
<sequence length="122" mass="13994">GEKTRFDSDEITDRMQVLQPNTLQQLVKNAKKPHAWSVNSRGPVYNGAAQSTLRNKRAYWRKAASGSKKIIEIFQTNKAAEPNTDLTFENTYDSSDDDDNKFTLESLNSLLKKKKDDLRLRM</sequence>
<reference evidence="1" key="1">
    <citation type="submission" date="2021-06" db="EMBL/GenBank/DDBJ databases">
        <authorList>
            <person name="Kallberg Y."/>
            <person name="Tangrot J."/>
            <person name="Rosling A."/>
        </authorList>
    </citation>
    <scope>NUCLEOTIDE SEQUENCE</scope>
    <source>
        <strain evidence="1">MT106</strain>
    </source>
</reference>
<dbReference type="OrthoDB" id="10437292at2759"/>
<keyword evidence="2" id="KW-1185">Reference proteome</keyword>
<accession>A0A9N9HT32</accession>
<comment type="caution">
    <text evidence="1">The sequence shown here is derived from an EMBL/GenBank/DDBJ whole genome shotgun (WGS) entry which is preliminary data.</text>
</comment>
<dbReference type="AlphaFoldDB" id="A0A9N9HT32"/>
<organism evidence="1 2">
    <name type="scientific">Ambispora gerdemannii</name>
    <dbReference type="NCBI Taxonomy" id="144530"/>
    <lineage>
        <taxon>Eukaryota</taxon>
        <taxon>Fungi</taxon>
        <taxon>Fungi incertae sedis</taxon>
        <taxon>Mucoromycota</taxon>
        <taxon>Glomeromycotina</taxon>
        <taxon>Glomeromycetes</taxon>
        <taxon>Archaeosporales</taxon>
        <taxon>Ambisporaceae</taxon>
        <taxon>Ambispora</taxon>
    </lineage>
</organism>
<protein>
    <submittedName>
        <fullName evidence="1">5889_t:CDS:1</fullName>
    </submittedName>
</protein>
<dbReference type="EMBL" id="CAJVPL010019326">
    <property type="protein sequence ID" value="CAG8704765.1"/>
    <property type="molecule type" value="Genomic_DNA"/>
</dbReference>
<feature type="non-terminal residue" evidence="1">
    <location>
        <position position="122"/>
    </location>
</feature>
<proteinExistence type="predicted"/>
<name>A0A9N9HT32_9GLOM</name>
<evidence type="ECO:0000313" key="1">
    <source>
        <dbReference type="EMBL" id="CAG8704765.1"/>
    </source>
</evidence>
<dbReference type="Proteomes" id="UP000789831">
    <property type="component" value="Unassembled WGS sequence"/>
</dbReference>